<sequence>MAQNEPNNSYGPGFVSLDDFDNHVVTGTTTHIVSFSRAYLNLSIVLSREAECESGFFTQSLGAVNERDSHSHTRVYASFQNDLVDLGQNDPFHDRETNMVEHEGLLELTNGY</sequence>
<keyword evidence="2" id="KW-1185">Reference proteome</keyword>
<proteinExistence type="predicted"/>
<dbReference type="Proteomes" id="UP001157006">
    <property type="component" value="Unassembled WGS sequence"/>
</dbReference>
<accession>A0AAV0YEU2</accession>
<organism evidence="1 2">
    <name type="scientific">Vicia faba</name>
    <name type="common">Broad bean</name>
    <name type="synonym">Faba vulgaris</name>
    <dbReference type="NCBI Taxonomy" id="3906"/>
    <lineage>
        <taxon>Eukaryota</taxon>
        <taxon>Viridiplantae</taxon>
        <taxon>Streptophyta</taxon>
        <taxon>Embryophyta</taxon>
        <taxon>Tracheophyta</taxon>
        <taxon>Spermatophyta</taxon>
        <taxon>Magnoliopsida</taxon>
        <taxon>eudicotyledons</taxon>
        <taxon>Gunneridae</taxon>
        <taxon>Pentapetalae</taxon>
        <taxon>rosids</taxon>
        <taxon>fabids</taxon>
        <taxon>Fabales</taxon>
        <taxon>Fabaceae</taxon>
        <taxon>Papilionoideae</taxon>
        <taxon>50 kb inversion clade</taxon>
        <taxon>NPAAA clade</taxon>
        <taxon>Hologalegina</taxon>
        <taxon>IRL clade</taxon>
        <taxon>Fabeae</taxon>
        <taxon>Vicia</taxon>
    </lineage>
</organism>
<gene>
    <name evidence="1" type="ORF">VFH_U021160</name>
</gene>
<protein>
    <submittedName>
        <fullName evidence="1">Uncharacterized protein</fullName>
    </submittedName>
</protein>
<reference evidence="1 2" key="1">
    <citation type="submission" date="2023-01" db="EMBL/GenBank/DDBJ databases">
        <authorList>
            <person name="Kreplak J."/>
        </authorList>
    </citation>
    <scope>NUCLEOTIDE SEQUENCE [LARGE SCALE GENOMIC DNA]</scope>
</reference>
<dbReference type="AlphaFoldDB" id="A0AAV0YEU2"/>
<comment type="caution">
    <text evidence="1">The sequence shown here is derived from an EMBL/GenBank/DDBJ whole genome shotgun (WGS) entry which is preliminary data.</text>
</comment>
<name>A0AAV0YEU2_VICFA</name>
<dbReference type="EMBL" id="CATIWC010000585">
    <property type="protein sequence ID" value="CAI8583299.1"/>
    <property type="molecule type" value="Genomic_DNA"/>
</dbReference>
<evidence type="ECO:0000313" key="1">
    <source>
        <dbReference type="EMBL" id="CAI8583299.1"/>
    </source>
</evidence>
<evidence type="ECO:0000313" key="2">
    <source>
        <dbReference type="Proteomes" id="UP001157006"/>
    </source>
</evidence>